<evidence type="ECO:0000313" key="2">
    <source>
        <dbReference type="Proteomes" id="UP000663193"/>
    </source>
</evidence>
<name>A0A7U2HXY9_PHANO</name>
<dbReference type="VEuPathDB" id="FungiDB:JI435_406360"/>
<evidence type="ECO:0000313" key="1">
    <source>
        <dbReference type="EMBL" id="QRC94798.1"/>
    </source>
</evidence>
<sequence length="58" mass="6473">MGYFGVWTFGQGVGWHWFLDMLRHLGGMIGLCWRSSLVSIAMQFLNTSILCLSACDAS</sequence>
<gene>
    <name evidence="1" type="ORF">JI435_406360</name>
</gene>
<proteinExistence type="predicted"/>
<protein>
    <submittedName>
        <fullName evidence="1">Uncharacterized protein</fullName>
    </submittedName>
</protein>
<keyword evidence="2" id="KW-1185">Reference proteome</keyword>
<dbReference type="AlphaFoldDB" id="A0A7U2HXY9"/>
<organism evidence="1 2">
    <name type="scientific">Phaeosphaeria nodorum (strain SN15 / ATCC MYA-4574 / FGSC 10173)</name>
    <name type="common">Glume blotch fungus</name>
    <name type="synonym">Parastagonospora nodorum</name>
    <dbReference type="NCBI Taxonomy" id="321614"/>
    <lineage>
        <taxon>Eukaryota</taxon>
        <taxon>Fungi</taxon>
        <taxon>Dikarya</taxon>
        <taxon>Ascomycota</taxon>
        <taxon>Pezizomycotina</taxon>
        <taxon>Dothideomycetes</taxon>
        <taxon>Pleosporomycetidae</taxon>
        <taxon>Pleosporales</taxon>
        <taxon>Pleosporineae</taxon>
        <taxon>Phaeosphaeriaceae</taxon>
        <taxon>Parastagonospora</taxon>
    </lineage>
</organism>
<reference evidence="2" key="1">
    <citation type="journal article" date="2021" name="BMC Genomics">
        <title>Chromosome-level genome assembly and manually-curated proteome of model necrotroph Parastagonospora nodorum Sn15 reveals a genome-wide trove of candidate effector homologs, and redundancy of virulence-related functions within an accessory chromosome.</title>
        <authorList>
            <person name="Bertazzoni S."/>
            <person name="Jones D.A.B."/>
            <person name="Phan H.T."/>
            <person name="Tan K.-C."/>
            <person name="Hane J.K."/>
        </authorList>
    </citation>
    <scope>NUCLEOTIDE SEQUENCE [LARGE SCALE GENOMIC DNA]</scope>
    <source>
        <strain evidence="2">SN15 / ATCC MYA-4574 / FGSC 10173)</strain>
    </source>
</reference>
<dbReference type="EMBL" id="CP069027">
    <property type="protein sequence ID" value="QRC94798.1"/>
    <property type="molecule type" value="Genomic_DNA"/>
</dbReference>
<accession>A0A7U2HXY9</accession>
<dbReference type="Proteomes" id="UP000663193">
    <property type="component" value="Chromosome 5"/>
</dbReference>